<dbReference type="SUPFAM" id="SSF55874">
    <property type="entry name" value="ATPase domain of HSP90 chaperone/DNA topoisomerase II/histidine kinase"/>
    <property type="match status" value="1"/>
</dbReference>
<dbReference type="OrthoDB" id="9776552at2"/>
<protein>
    <submittedName>
        <fullName evidence="10">Sensor histidine kinase</fullName>
    </submittedName>
</protein>
<name>A0A4Q0VVM1_9BACI</name>
<dbReference type="InterPro" id="IPR003660">
    <property type="entry name" value="HAMP_dom"/>
</dbReference>
<dbReference type="CDD" id="cd06225">
    <property type="entry name" value="HAMP"/>
    <property type="match status" value="1"/>
</dbReference>
<keyword evidence="4" id="KW-0808">Transferase</keyword>
<evidence type="ECO:0000256" key="5">
    <source>
        <dbReference type="ARBA" id="ARBA00022777"/>
    </source>
</evidence>
<dbReference type="PROSITE" id="PS50885">
    <property type="entry name" value="HAMP"/>
    <property type="match status" value="1"/>
</dbReference>
<dbReference type="EMBL" id="QOUX01000027">
    <property type="protein sequence ID" value="RXJ02075.1"/>
    <property type="molecule type" value="Genomic_DNA"/>
</dbReference>
<evidence type="ECO:0000259" key="9">
    <source>
        <dbReference type="PROSITE" id="PS50885"/>
    </source>
</evidence>
<accession>A0A4Q0VVM1</accession>
<keyword evidence="5 10" id="KW-0418">Kinase</keyword>
<feature type="transmembrane region" description="Helical" evidence="8">
    <location>
        <begin position="20"/>
        <end position="39"/>
    </location>
</feature>
<dbReference type="Gene3D" id="6.10.340.10">
    <property type="match status" value="1"/>
</dbReference>
<keyword evidence="3" id="KW-0597">Phosphoprotein</keyword>
<dbReference type="InterPro" id="IPR050640">
    <property type="entry name" value="Bact_2-comp_sensor_kinase"/>
</dbReference>
<dbReference type="InterPro" id="IPR010559">
    <property type="entry name" value="Sig_transdc_His_kin_internal"/>
</dbReference>
<dbReference type="PANTHER" id="PTHR34220">
    <property type="entry name" value="SENSOR HISTIDINE KINASE YPDA"/>
    <property type="match status" value="1"/>
</dbReference>
<gene>
    <name evidence="10" type="ORF">DS745_08270</name>
</gene>
<evidence type="ECO:0000256" key="3">
    <source>
        <dbReference type="ARBA" id="ARBA00022553"/>
    </source>
</evidence>
<dbReference type="AlphaFoldDB" id="A0A4Q0VVM1"/>
<keyword evidence="7" id="KW-0175">Coiled coil</keyword>
<evidence type="ECO:0000313" key="10">
    <source>
        <dbReference type="EMBL" id="RXJ02075.1"/>
    </source>
</evidence>
<dbReference type="SUPFAM" id="SSF158472">
    <property type="entry name" value="HAMP domain-like"/>
    <property type="match status" value="1"/>
</dbReference>
<keyword evidence="8" id="KW-1133">Transmembrane helix</keyword>
<dbReference type="Pfam" id="PF06580">
    <property type="entry name" value="His_kinase"/>
    <property type="match status" value="1"/>
</dbReference>
<keyword evidence="2" id="KW-1003">Cell membrane</keyword>
<sequence length="580" mass="67883">MFSTKYRLNNIKLRNKLLILYISCVFLPIVLTNIAFYQVTMTNIKNQKMHDVQLVLDQVTSEFITTIDQAVGVATRFYTDSTVYDFFEKEYGTTIEYIDAYDVYLRNYNRFSPLYYSIQSITFYTDNPTVIFAGGVRPISEQTKETTWYNRVSNSKYPVVMRPNPTVESHLFSVFSELDYYITKRDMQKIIKIDINQLTVKRIFENISFPGNIYLLNEHGDIEFSNDMSIDWRTSIVNLDTLSFSNDTIFLEEKLLQTNYFKGWKVVGTITQQEILQELYNSRRFIFLLASITFIVPTLIIILISRSLHVRLSRVLRHMRKMKNQDFAIIKASDDLDEIGELTKEFNRMSRTINKLINEVYVAKIEKKDLELKEKQAQLSALQSQINPHFLFNALETIRMRSLMKDEKETAKIIQNMAKIFRNSLTWGKEWVTVREEMKLMICFLEIQKYRFGDKLEYEIEVDDDAYDCIIPNLAFLPFVENASIHGIEAVKDKGKIHVKIELIEGDIVYTLRDNGAGMTKEKLQQLINGLKNENSMGESVGIKNVYYRLKLYYKDSFDFTIDSEPNVGTTIIIKLKSEK</sequence>
<evidence type="ECO:0000256" key="7">
    <source>
        <dbReference type="SAM" id="Coils"/>
    </source>
</evidence>
<dbReference type="Gene3D" id="3.30.565.10">
    <property type="entry name" value="Histidine kinase-like ATPase, C-terminal domain"/>
    <property type="match status" value="1"/>
</dbReference>
<dbReference type="SMART" id="SM00304">
    <property type="entry name" value="HAMP"/>
    <property type="match status" value="1"/>
</dbReference>
<dbReference type="GO" id="GO:0005886">
    <property type="term" value="C:plasma membrane"/>
    <property type="evidence" value="ECO:0007669"/>
    <property type="project" value="UniProtKB-SubCell"/>
</dbReference>
<evidence type="ECO:0000256" key="4">
    <source>
        <dbReference type="ARBA" id="ARBA00022679"/>
    </source>
</evidence>
<comment type="caution">
    <text evidence="10">The sequence shown here is derived from an EMBL/GenBank/DDBJ whole genome shotgun (WGS) entry which is preliminary data.</text>
</comment>
<dbReference type="RefSeq" id="WP_129077788.1">
    <property type="nucleotide sequence ID" value="NZ_QOUX01000027.1"/>
</dbReference>
<reference evidence="10 11" key="1">
    <citation type="journal article" date="2019" name="Int. J. Syst. Evol. Microbiol.">
        <title>Anaerobacillus alkaliphilus sp. nov., a novel alkaliphilic and moderately halophilic bacterium.</title>
        <authorList>
            <person name="Borsodi A.K."/>
            <person name="Aszalos J.M."/>
            <person name="Bihari P."/>
            <person name="Nagy I."/>
            <person name="Schumann P."/>
            <person name="Sproer C."/>
            <person name="Kovacs A.L."/>
            <person name="Boka K."/>
            <person name="Dobosy P."/>
            <person name="Ovari M."/>
            <person name="Szili-Kovacs T."/>
            <person name="Toth E."/>
        </authorList>
    </citation>
    <scope>NUCLEOTIDE SEQUENCE [LARGE SCALE GENOMIC DNA]</scope>
    <source>
        <strain evidence="10 11">B16-10</strain>
    </source>
</reference>
<evidence type="ECO:0000313" key="11">
    <source>
        <dbReference type="Proteomes" id="UP000290649"/>
    </source>
</evidence>
<dbReference type="InterPro" id="IPR003594">
    <property type="entry name" value="HATPase_dom"/>
</dbReference>
<feature type="transmembrane region" description="Helical" evidence="8">
    <location>
        <begin position="285"/>
        <end position="304"/>
    </location>
</feature>
<proteinExistence type="predicted"/>
<dbReference type="GO" id="GO:0000155">
    <property type="term" value="F:phosphorelay sensor kinase activity"/>
    <property type="evidence" value="ECO:0007669"/>
    <property type="project" value="InterPro"/>
</dbReference>
<dbReference type="Pfam" id="PF02518">
    <property type="entry name" value="HATPase_c"/>
    <property type="match status" value="1"/>
</dbReference>
<keyword evidence="11" id="KW-1185">Reference proteome</keyword>
<feature type="coiled-coil region" evidence="7">
    <location>
        <begin position="339"/>
        <end position="385"/>
    </location>
</feature>
<dbReference type="InterPro" id="IPR036890">
    <property type="entry name" value="HATPase_C_sf"/>
</dbReference>
<dbReference type="PANTHER" id="PTHR34220:SF7">
    <property type="entry name" value="SENSOR HISTIDINE KINASE YPDA"/>
    <property type="match status" value="1"/>
</dbReference>
<evidence type="ECO:0000256" key="1">
    <source>
        <dbReference type="ARBA" id="ARBA00004651"/>
    </source>
</evidence>
<keyword evidence="6 8" id="KW-0472">Membrane</keyword>
<organism evidence="10 11">
    <name type="scientific">Anaerobacillus alkaliphilus</name>
    <dbReference type="NCBI Taxonomy" id="1548597"/>
    <lineage>
        <taxon>Bacteria</taxon>
        <taxon>Bacillati</taxon>
        <taxon>Bacillota</taxon>
        <taxon>Bacilli</taxon>
        <taxon>Bacillales</taxon>
        <taxon>Bacillaceae</taxon>
        <taxon>Anaerobacillus</taxon>
    </lineage>
</organism>
<evidence type="ECO:0000256" key="8">
    <source>
        <dbReference type="SAM" id="Phobius"/>
    </source>
</evidence>
<comment type="subcellular location">
    <subcellularLocation>
        <location evidence="1">Cell membrane</location>
        <topology evidence="1">Multi-pass membrane protein</topology>
    </subcellularLocation>
</comment>
<evidence type="ECO:0000256" key="2">
    <source>
        <dbReference type="ARBA" id="ARBA00022475"/>
    </source>
</evidence>
<evidence type="ECO:0000256" key="6">
    <source>
        <dbReference type="ARBA" id="ARBA00023136"/>
    </source>
</evidence>
<keyword evidence="8" id="KW-0812">Transmembrane</keyword>
<feature type="domain" description="HAMP" evidence="9">
    <location>
        <begin position="306"/>
        <end position="358"/>
    </location>
</feature>
<dbReference type="Proteomes" id="UP000290649">
    <property type="component" value="Unassembled WGS sequence"/>
</dbReference>